<dbReference type="Gene3D" id="2.120.10.30">
    <property type="entry name" value="TolB, C-terminal domain"/>
    <property type="match status" value="2"/>
</dbReference>
<dbReference type="Gene3D" id="3.40.50.1820">
    <property type="entry name" value="alpha/beta hydrolase"/>
    <property type="match status" value="1"/>
</dbReference>
<feature type="domain" description="Peptidase S9 prolyl oligopeptidase catalytic" evidence="5">
    <location>
        <begin position="434"/>
        <end position="640"/>
    </location>
</feature>
<keyword evidence="3" id="KW-0720">Serine protease</keyword>
<evidence type="ECO:0000313" key="8">
    <source>
        <dbReference type="Proteomes" id="UP001500518"/>
    </source>
</evidence>
<organism evidence="7 8">
    <name type="scientific">Erythrobacter westpacificensis</name>
    <dbReference type="NCBI Taxonomy" id="1055231"/>
    <lineage>
        <taxon>Bacteria</taxon>
        <taxon>Pseudomonadati</taxon>
        <taxon>Pseudomonadota</taxon>
        <taxon>Alphaproteobacteria</taxon>
        <taxon>Sphingomonadales</taxon>
        <taxon>Erythrobacteraceae</taxon>
        <taxon>Erythrobacter/Porphyrobacter group</taxon>
        <taxon>Erythrobacter</taxon>
    </lineage>
</organism>
<evidence type="ECO:0000313" key="7">
    <source>
        <dbReference type="EMBL" id="GAA5048820.1"/>
    </source>
</evidence>
<name>A0ABP9K2T9_9SPHN</name>
<dbReference type="InterPro" id="IPR023302">
    <property type="entry name" value="Pept_S9A_N"/>
</dbReference>
<dbReference type="Proteomes" id="UP001500518">
    <property type="component" value="Unassembled WGS sequence"/>
</dbReference>
<evidence type="ECO:0000256" key="1">
    <source>
        <dbReference type="ARBA" id="ARBA00022670"/>
    </source>
</evidence>
<keyword evidence="4" id="KW-0732">Signal</keyword>
<dbReference type="SUPFAM" id="SSF82171">
    <property type="entry name" value="DPP6 N-terminal domain-like"/>
    <property type="match status" value="1"/>
</dbReference>
<evidence type="ECO:0000259" key="5">
    <source>
        <dbReference type="Pfam" id="PF00326"/>
    </source>
</evidence>
<dbReference type="InterPro" id="IPR001375">
    <property type="entry name" value="Peptidase_S9_cat"/>
</dbReference>
<evidence type="ECO:0000259" key="6">
    <source>
        <dbReference type="Pfam" id="PF02897"/>
    </source>
</evidence>
<accession>A0ABP9K2T9</accession>
<keyword evidence="1" id="KW-0645">Protease</keyword>
<sequence length="642" mass="69549">MTGTIRLLLSASALAISFPLATAPATAQDTEAEAPSRTYSAEEFYTSTTFGTVSGQGHAFSPDGSAVLITSDESGVRNAYWQPLNGGERMQLTASQSDAYNAVSAFPGDGRILFTANSGGNEINHLFVREEDGTIRDLTPGEETRAGFSGWTADGSAFYVETNERDASSSDLYLFDAGDYSRELVFRNPGGYWLGSVSPDGRWLVVTKEETNTDSDLYLVDLQGDGEPVLITPGDAEATHGAEGFTPDSANLVYTTNEFGEFRQAWTYDIATGERELLAEDEWDVSFVDYSPSGRYRVTAFNRDGATDVTVFDTVEGEEIDLGMEVANMGGFRFSPDEGMATFAANTDTSPTDIYQLDHASEQVTRLTSALNPAIAESDLVTSTVARFVSYDGVEIPGILYRPKGADAQNPAPAVVYVHGGPGGQSRQGYNPVIQHLVNHGYAVYAINNRGSSGYGTTFYHMDDLKHGDADLRDVVASKDFLQGMDWIADDRIAVMGGSYGGYMTAAALAFHPEVFDAGINIFGVTNWLRTLESIPAWWGPQRDALFDELGDPATDSERLRAISPLFHADRIVKPMLVVQGANDPRVLQVESDELVEAARANGAPVEYVLFPDEGHGFTRRDNRITASEAYLAFLNEHVGAD</sequence>
<proteinExistence type="predicted"/>
<dbReference type="EMBL" id="BAABHV010000005">
    <property type="protein sequence ID" value="GAA5048820.1"/>
    <property type="molecule type" value="Genomic_DNA"/>
</dbReference>
<dbReference type="SUPFAM" id="SSF53474">
    <property type="entry name" value="alpha/beta-Hydrolases"/>
    <property type="match status" value="1"/>
</dbReference>
<dbReference type="PANTHER" id="PTHR42776">
    <property type="entry name" value="SERINE PEPTIDASE S9 FAMILY MEMBER"/>
    <property type="match status" value="1"/>
</dbReference>
<dbReference type="Pfam" id="PF00326">
    <property type="entry name" value="Peptidase_S9"/>
    <property type="match status" value="1"/>
</dbReference>
<keyword evidence="2" id="KW-0378">Hydrolase</keyword>
<dbReference type="InterPro" id="IPR029058">
    <property type="entry name" value="AB_hydrolase_fold"/>
</dbReference>
<gene>
    <name evidence="7" type="ORF">GCM10023208_06370</name>
</gene>
<dbReference type="RefSeq" id="WP_346031689.1">
    <property type="nucleotide sequence ID" value="NZ_BAABHV010000005.1"/>
</dbReference>
<dbReference type="Pfam" id="PF02897">
    <property type="entry name" value="Peptidase_S9_N"/>
    <property type="match status" value="1"/>
</dbReference>
<dbReference type="InterPro" id="IPR011042">
    <property type="entry name" value="6-blade_b-propeller_TolB-like"/>
</dbReference>
<dbReference type="PANTHER" id="PTHR42776:SF27">
    <property type="entry name" value="DIPEPTIDYL PEPTIDASE FAMILY MEMBER 6"/>
    <property type="match status" value="1"/>
</dbReference>
<feature type="signal peptide" evidence="4">
    <location>
        <begin position="1"/>
        <end position="27"/>
    </location>
</feature>
<reference evidence="8" key="1">
    <citation type="journal article" date="2019" name="Int. J. Syst. Evol. Microbiol.">
        <title>The Global Catalogue of Microorganisms (GCM) 10K type strain sequencing project: providing services to taxonomists for standard genome sequencing and annotation.</title>
        <authorList>
            <consortium name="The Broad Institute Genomics Platform"/>
            <consortium name="The Broad Institute Genome Sequencing Center for Infectious Disease"/>
            <person name="Wu L."/>
            <person name="Ma J."/>
        </authorList>
    </citation>
    <scope>NUCLEOTIDE SEQUENCE [LARGE SCALE GENOMIC DNA]</scope>
    <source>
        <strain evidence="8">JCM 18014</strain>
    </source>
</reference>
<dbReference type="PRINTS" id="PR00862">
    <property type="entry name" value="PROLIGOPTASE"/>
</dbReference>
<protein>
    <submittedName>
        <fullName evidence="7">S9 family peptidase</fullName>
    </submittedName>
</protein>
<feature type="domain" description="Peptidase S9A N-terminal" evidence="6">
    <location>
        <begin position="105"/>
        <end position="367"/>
    </location>
</feature>
<dbReference type="Pfam" id="PF07676">
    <property type="entry name" value="PD40"/>
    <property type="match status" value="1"/>
</dbReference>
<evidence type="ECO:0000256" key="2">
    <source>
        <dbReference type="ARBA" id="ARBA00022801"/>
    </source>
</evidence>
<comment type="caution">
    <text evidence="7">The sequence shown here is derived from an EMBL/GenBank/DDBJ whole genome shotgun (WGS) entry which is preliminary data.</text>
</comment>
<feature type="chain" id="PRO_5046731220" evidence="4">
    <location>
        <begin position="28"/>
        <end position="642"/>
    </location>
</feature>
<evidence type="ECO:0000256" key="4">
    <source>
        <dbReference type="SAM" id="SignalP"/>
    </source>
</evidence>
<evidence type="ECO:0000256" key="3">
    <source>
        <dbReference type="ARBA" id="ARBA00022825"/>
    </source>
</evidence>
<dbReference type="InterPro" id="IPR002470">
    <property type="entry name" value="Peptidase_S9A"/>
</dbReference>
<keyword evidence="8" id="KW-1185">Reference proteome</keyword>
<dbReference type="InterPro" id="IPR011659">
    <property type="entry name" value="WD40"/>
</dbReference>